<name>A0AA38NCJ7_9AGAR</name>
<keyword evidence="3" id="KW-1185">Reference proteome</keyword>
<proteinExistence type="predicted"/>
<comment type="caution">
    <text evidence="2">The sequence shown here is derived from an EMBL/GenBank/DDBJ whole genome shotgun (WGS) entry which is preliminary data.</text>
</comment>
<organism evidence="2 3">
    <name type="scientific">Lentinula aff. detonsa</name>
    <dbReference type="NCBI Taxonomy" id="2804958"/>
    <lineage>
        <taxon>Eukaryota</taxon>
        <taxon>Fungi</taxon>
        <taxon>Dikarya</taxon>
        <taxon>Basidiomycota</taxon>
        <taxon>Agaricomycotina</taxon>
        <taxon>Agaricomycetes</taxon>
        <taxon>Agaricomycetidae</taxon>
        <taxon>Agaricales</taxon>
        <taxon>Marasmiineae</taxon>
        <taxon>Omphalotaceae</taxon>
        <taxon>Lentinula</taxon>
    </lineage>
</organism>
<dbReference type="AlphaFoldDB" id="A0AA38NCJ7"/>
<sequence>MSQTVTGGVASSRQLGLGLGQSNWILCTSGDLRLTIAGNQLISPLGVTGPAQFLTTLGSLTPWTVTQTNPGPGSLCPIGRQRSATVESSAPGITDVATPNPFISTAQALSPFNRACFARIQNNQTRDQCRTNTGFSTVCLSDANITAVRSTPIPEEPHVLPSMASLRRMYQPPDTAPCTRAPSVASESEGHSSIVDGEESVHEDFQDPDVPDLPPDRELHPMPPRAFAGDGGGNGGGDGGGGGGGGGSAPRLSAANSPADNTIPKGETLALSMLHSLITSLNGIQMSIAKPAVSKSGTSKAKLRDPDTFDGSNPRKLQSFLVDLTLIFANRP</sequence>
<evidence type="ECO:0000256" key="1">
    <source>
        <dbReference type="SAM" id="MobiDB-lite"/>
    </source>
</evidence>
<dbReference type="Proteomes" id="UP001163798">
    <property type="component" value="Unassembled WGS sequence"/>
</dbReference>
<evidence type="ECO:0000313" key="3">
    <source>
        <dbReference type="Proteomes" id="UP001163798"/>
    </source>
</evidence>
<gene>
    <name evidence="2" type="ORF">GGU10DRAFT_376925</name>
</gene>
<reference evidence="2" key="1">
    <citation type="submission" date="2022-08" db="EMBL/GenBank/DDBJ databases">
        <authorList>
            <consortium name="DOE Joint Genome Institute"/>
            <person name="Min B."/>
            <person name="Riley R."/>
            <person name="Sierra-Patev S."/>
            <person name="Naranjo-Ortiz M."/>
            <person name="Looney B."/>
            <person name="Konkel Z."/>
            <person name="Slot J.C."/>
            <person name="Sakamoto Y."/>
            <person name="Steenwyk J.L."/>
            <person name="Rokas A."/>
            <person name="Carro J."/>
            <person name="Camarero S."/>
            <person name="Ferreira P."/>
            <person name="Molpeceres G."/>
            <person name="Ruiz-Duenas F.J."/>
            <person name="Serrano A."/>
            <person name="Henrissat B."/>
            <person name="Drula E."/>
            <person name="Hughes K.W."/>
            <person name="Mata J.L."/>
            <person name="Ishikawa N.K."/>
            <person name="Vargas-Isla R."/>
            <person name="Ushijima S."/>
            <person name="Smith C.A."/>
            <person name="Ahrendt S."/>
            <person name="Andreopoulos W."/>
            <person name="He G."/>
            <person name="Labutti K."/>
            <person name="Lipzen A."/>
            <person name="Ng V."/>
            <person name="Sandor L."/>
            <person name="Barry K."/>
            <person name="Martinez A.T."/>
            <person name="Xiao Y."/>
            <person name="Gibbons J.G."/>
            <person name="Terashima K."/>
            <person name="Hibbett D.S."/>
            <person name="Grigoriev I.V."/>
        </authorList>
    </citation>
    <scope>NUCLEOTIDE SEQUENCE</scope>
    <source>
        <strain evidence="2">TFB10291</strain>
    </source>
</reference>
<dbReference type="EMBL" id="MU793384">
    <property type="protein sequence ID" value="KAJ3784261.1"/>
    <property type="molecule type" value="Genomic_DNA"/>
</dbReference>
<feature type="region of interest" description="Disordered" evidence="1">
    <location>
        <begin position="170"/>
        <end position="261"/>
    </location>
</feature>
<evidence type="ECO:0000313" key="2">
    <source>
        <dbReference type="EMBL" id="KAJ3784261.1"/>
    </source>
</evidence>
<feature type="compositionally biased region" description="Gly residues" evidence="1">
    <location>
        <begin position="229"/>
        <end position="248"/>
    </location>
</feature>
<accession>A0AA38NCJ7</accession>
<protein>
    <submittedName>
        <fullName evidence="2">Uncharacterized protein</fullName>
    </submittedName>
</protein>